<feature type="compositionally biased region" description="Acidic residues" evidence="10">
    <location>
        <begin position="438"/>
        <end position="449"/>
    </location>
</feature>
<feature type="compositionally biased region" description="Polar residues" evidence="10">
    <location>
        <begin position="336"/>
        <end position="356"/>
    </location>
</feature>
<evidence type="ECO:0000256" key="5">
    <source>
        <dbReference type="ARBA" id="ARBA00022553"/>
    </source>
</evidence>
<dbReference type="InterPro" id="IPR041680">
    <property type="entry name" value="PH_8"/>
</dbReference>
<evidence type="ECO:0000256" key="4">
    <source>
        <dbReference type="ARBA" id="ARBA00022490"/>
    </source>
</evidence>
<evidence type="ECO:0000259" key="11">
    <source>
        <dbReference type="PROSITE" id="PS50003"/>
    </source>
</evidence>
<dbReference type="GO" id="GO:0032934">
    <property type="term" value="F:sterol binding"/>
    <property type="evidence" value="ECO:0007669"/>
    <property type="project" value="TreeGrafter"/>
</dbReference>
<gene>
    <name evidence="13" type="primary">LOC108675489</name>
</gene>
<dbReference type="SUPFAM" id="SSF144000">
    <property type="entry name" value="Oxysterol-binding protein-like"/>
    <property type="match status" value="2"/>
</dbReference>
<accession>A0A8B7NYV7</accession>
<feature type="domain" description="PH" evidence="11">
    <location>
        <begin position="6"/>
        <end position="103"/>
    </location>
</feature>
<keyword evidence="3 9" id="KW-0813">Transport</keyword>
<evidence type="ECO:0000256" key="1">
    <source>
        <dbReference type="ARBA" id="ARBA00004496"/>
    </source>
</evidence>
<dbReference type="OMA" id="ASCHAPR"/>
<keyword evidence="5" id="KW-0597">Phosphoprotein</keyword>
<dbReference type="PANTHER" id="PTHR10972">
    <property type="entry name" value="OXYSTEROL-BINDING PROTEIN-RELATED"/>
    <property type="match status" value="1"/>
</dbReference>
<feature type="compositionally biased region" description="Polar residues" evidence="10">
    <location>
        <begin position="260"/>
        <end position="281"/>
    </location>
</feature>
<name>A0A8B7NYV7_HYAAZ</name>
<dbReference type="Gene3D" id="2.30.29.30">
    <property type="entry name" value="Pleckstrin-homology domain (PH domain)/Phosphotyrosine-binding domain (PTB)"/>
    <property type="match status" value="1"/>
</dbReference>
<dbReference type="InterPro" id="IPR011993">
    <property type="entry name" value="PH-like_dom_sf"/>
</dbReference>
<protein>
    <recommendedName>
        <fullName evidence="9">Oxysterol-binding protein</fullName>
    </recommendedName>
</protein>
<evidence type="ECO:0000256" key="9">
    <source>
        <dbReference type="RuleBase" id="RU003845"/>
    </source>
</evidence>
<evidence type="ECO:0000256" key="6">
    <source>
        <dbReference type="ARBA" id="ARBA00023055"/>
    </source>
</evidence>
<dbReference type="AlphaFoldDB" id="A0A8B7NYV7"/>
<dbReference type="GO" id="GO:0005829">
    <property type="term" value="C:cytosol"/>
    <property type="evidence" value="ECO:0007669"/>
    <property type="project" value="TreeGrafter"/>
</dbReference>
<dbReference type="InterPro" id="IPR001849">
    <property type="entry name" value="PH_domain"/>
</dbReference>
<dbReference type="RefSeq" id="XP_018019004.1">
    <property type="nucleotide sequence ID" value="XM_018163515.2"/>
</dbReference>
<evidence type="ECO:0000256" key="2">
    <source>
        <dbReference type="ARBA" id="ARBA00008842"/>
    </source>
</evidence>
<dbReference type="Pfam" id="PF01237">
    <property type="entry name" value="Oxysterol_BP"/>
    <property type="match status" value="2"/>
</dbReference>
<dbReference type="CDD" id="cd13291">
    <property type="entry name" value="PH_ORP10_ORP11"/>
    <property type="match status" value="1"/>
</dbReference>
<evidence type="ECO:0000313" key="12">
    <source>
        <dbReference type="Proteomes" id="UP000694843"/>
    </source>
</evidence>
<evidence type="ECO:0000313" key="13">
    <source>
        <dbReference type="RefSeq" id="XP_018019004.1"/>
    </source>
</evidence>
<keyword evidence="7" id="KW-0446">Lipid-binding</keyword>
<feature type="compositionally biased region" description="Basic and acidic residues" evidence="10">
    <location>
        <begin position="369"/>
        <end position="386"/>
    </location>
</feature>
<feature type="compositionally biased region" description="Polar residues" evidence="10">
    <location>
        <begin position="295"/>
        <end position="314"/>
    </location>
</feature>
<feature type="region of interest" description="Disordered" evidence="10">
    <location>
        <begin position="646"/>
        <end position="676"/>
    </location>
</feature>
<dbReference type="Gene3D" id="2.40.160.120">
    <property type="match status" value="2"/>
</dbReference>
<dbReference type="PANTHER" id="PTHR10972:SF141">
    <property type="entry name" value="OXYSTEROL-BINDING PROTEIN"/>
    <property type="match status" value="1"/>
</dbReference>
<comment type="subcellular location">
    <subcellularLocation>
        <location evidence="1">Cytoplasm</location>
    </subcellularLocation>
</comment>
<dbReference type="OrthoDB" id="48057at2759"/>
<organism evidence="12 13">
    <name type="scientific">Hyalella azteca</name>
    <name type="common">Amphipod</name>
    <dbReference type="NCBI Taxonomy" id="294128"/>
    <lineage>
        <taxon>Eukaryota</taxon>
        <taxon>Metazoa</taxon>
        <taxon>Ecdysozoa</taxon>
        <taxon>Arthropoda</taxon>
        <taxon>Crustacea</taxon>
        <taxon>Multicrustacea</taxon>
        <taxon>Malacostraca</taxon>
        <taxon>Eumalacostraca</taxon>
        <taxon>Peracarida</taxon>
        <taxon>Amphipoda</taxon>
        <taxon>Senticaudata</taxon>
        <taxon>Talitrida</taxon>
        <taxon>Talitroidea</taxon>
        <taxon>Hyalellidae</taxon>
        <taxon>Hyalella</taxon>
    </lineage>
</organism>
<dbReference type="GO" id="GO:0006869">
    <property type="term" value="P:lipid transport"/>
    <property type="evidence" value="ECO:0007669"/>
    <property type="project" value="UniProtKB-KW"/>
</dbReference>
<dbReference type="SMART" id="SM00233">
    <property type="entry name" value="PH"/>
    <property type="match status" value="1"/>
</dbReference>
<evidence type="ECO:0000256" key="10">
    <source>
        <dbReference type="SAM" id="MobiDB-lite"/>
    </source>
</evidence>
<reference evidence="13" key="1">
    <citation type="submission" date="2025-08" db="UniProtKB">
        <authorList>
            <consortium name="RefSeq"/>
        </authorList>
    </citation>
    <scope>IDENTIFICATION</scope>
    <source>
        <tissue evidence="13">Whole organism</tissue>
    </source>
</reference>
<dbReference type="SUPFAM" id="SSF50729">
    <property type="entry name" value="PH domain-like"/>
    <property type="match status" value="1"/>
</dbReference>
<keyword evidence="12" id="KW-1185">Reference proteome</keyword>
<dbReference type="Pfam" id="PF15409">
    <property type="entry name" value="PH_8"/>
    <property type="match status" value="1"/>
</dbReference>
<feature type="compositionally biased region" description="Polar residues" evidence="10">
    <location>
        <begin position="387"/>
        <end position="396"/>
    </location>
</feature>
<dbReference type="PROSITE" id="PS50003">
    <property type="entry name" value="PH_DOMAIN"/>
    <property type="match status" value="1"/>
</dbReference>
<dbReference type="Gene3D" id="3.30.70.3490">
    <property type="match status" value="1"/>
</dbReference>
<dbReference type="InterPro" id="IPR037239">
    <property type="entry name" value="OSBP_sf"/>
</dbReference>
<evidence type="ECO:0000256" key="8">
    <source>
        <dbReference type="RuleBase" id="RU003844"/>
    </source>
</evidence>
<comment type="similarity">
    <text evidence="2 8">Belongs to the OSBP family.</text>
</comment>
<feature type="compositionally biased region" description="Basic and acidic residues" evidence="10">
    <location>
        <begin position="326"/>
        <end position="335"/>
    </location>
</feature>
<feature type="region of interest" description="Disordered" evidence="10">
    <location>
        <begin position="295"/>
        <end position="462"/>
    </location>
</feature>
<feature type="region of interest" description="Disordered" evidence="10">
    <location>
        <begin position="251"/>
        <end position="281"/>
    </location>
</feature>
<dbReference type="GeneID" id="108675489"/>
<evidence type="ECO:0000256" key="7">
    <source>
        <dbReference type="ARBA" id="ARBA00023121"/>
    </source>
</evidence>
<dbReference type="InterPro" id="IPR000648">
    <property type="entry name" value="Oxysterol-bd"/>
</dbReference>
<sequence>MDDKLRQPYQGQLIKFTNVVKGWQTRWFVLNPELGTLHYYLSEHDLPSRARGSIQLAGAVISPSDEDCQTFTVSPASGEAYKLRALDTKDRQMWLNRLRVIAEMHTRAIAHHHSAFPSRERRVGNGGSSGPSSLTNPQSKSGAHAPNSSYPTANTHSNNTQGTGVEPQHYGGVGGSLGGLAVLDAFTQVSELLQSAHRQHSSLAAAVEDLPSYGGLNCSEPQLLLLKATSHATVLCLDSCLSVLQQQQQLQHRPRAASPITRSSPPTRTAPHSPNPSQRSSVFYTDTIHAPLTQTSSLNASSPSLPRAAQQQQDETQRPFVATKARSLEGPHDTNVRNQKLLQETPDGNIQNQRTSEGAPGINVQNQRTLDRAAEVSSEVPRRDELTTSSSGSPSHVMSDCVNGGDESALRVPESATLPTISRHALHSNAIAGRPGSDSEESDDDDTSTCDDSAAQTEGTHQHHSVIMHLLTQLRLGMDLTKVTLPTFVLQRRSLLEMFADLIGHPELFLKIAACGSSKSRMVAVVRWYLSSVKLSRCGSHPSKPYNPVLGETFQCGWRVPRPSLQEQPVSQASGGGREKPDYVSVRFAAEQVSHHPPVSAFFFECPEKQLCVNGHIYTRSKFMGTFIEVNFLGDITLTVGGVSDETQARGTPHDKVSPKNSDILTSSDDKTERTEFVSRNAKEISSEGPLSAQEDEWVRLDAGGGENVQPKHGTSSRIPDRQLDIDESNSSLNKEITENISSNFKQAGVSSNTETYSLSMPSAFARSIITEPWSELGGRVTLACAESGCAANVVFHTKPFYGNSLHRVSGEVKGPAGETLCRIGGEWDKSVTFTYPEGYENLSTSKTSCETQNSKDSEGNMVEVLDVAKMEPVPRKRVRPLRAQDEGESRRLWQDVSTALRRRDMHTATAHKQRLETLQRNYEAKRLAKGEPYCGKLFRKLQKRTERESPGLDETRISAETKKGIGKDNQTGHLLNGTEHWVYKKLPFYATEVCGGR</sequence>
<proteinExistence type="inferred from homology"/>
<feature type="compositionally biased region" description="Polar residues" evidence="10">
    <location>
        <begin position="130"/>
        <end position="163"/>
    </location>
</feature>
<dbReference type="InterPro" id="IPR018494">
    <property type="entry name" value="Oxysterol-bd_CS"/>
</dbReference>
<dbReference type="Gene3D" id="1.10.287.2720">
    <property type="match status" value="1"/>
</dbReference>
<dbReference type="PROSITE" id="PS01013">
    <property type="entry name" value="OSBP"/>
    <property type="match status" value="1"/>
</dbReference>
<feature type="region of interest" description="Disordered" evidence="10">
    <location>
        <begin position="112"/>
        <end position="171"/>
    </location>
</feature>
<keyword evidence="6 9" id="KW-0445">Lipid transport</keyword>
<evidence type="ECO:0000256" key="3">
    <source>
        <dbReference type="ARBA" id="ARBA00022448"/>
    </source>
</evidence>
<dbReference type="KEGG" id="hazt:108675489"/>
<dbReference type="Proteomes" id="UP000694843">
    <property type="component" value="Unplaced"/>
</dbReference>
<dbReference type="GO" id="GO:0016020">
    <property type="term" value="C:membrane"/>
    <property type="evidence" value="ECO:0007669"/>
    <property type="project" value="TreeGrafter"/>
</dbReference>
<keyword evidence="4" id="KW-0963">Cytoplasm</keyword>